<name>A0AA41T511_SCICA</name>
<comment type="caution">
    <text evidence="2">The sequence shown here is derived from an EMBL/GenBank/DDBJ whole genome shotgun (WGS) entry which is preliminary data.</text>
</comment>
<dbReference type="PANTHER" id="PTHR15530">
    <property type="entry name" value="SERTA DOMAIN-CONTAINING PROTEIN 3"/>
    <property type="match status" value="1"/>
</dbReference>
<proteinExistence type="predicted"/>
<sequence>MVGGLKRKHPDLEEEDKDEKWYWSPRRLWYYHKALLSLDKVQGTQPPQACSHPQHPTAAPGHRVPGSNNCPIHGQDLFQNELDFSLSAITCSILRELETSMEERRTS</sequence>
<organism evidence="2 3">
    <name type="scientific">Sciurus carolinensis</name>
    <name type="common">Eastern gray squirrel</name>
    <dbReference type="NCBI Taxonomy" id="30640"/>
    <lineage>
        <taxon>Eukaryota</taxon>
        <taxon>Metazoa</taxon>
        <taxon>Chordata</taxon>
        <taxon>Craniata</taxon>
        <taxon>Vertebrata</taxon>
        <taxon>Euteleostomi</taxon>
        <taxon>Mammalia</taxon>
        <taxon>Eutheria</taxon>
        <taxon>Euarchontoglires</taxon>
        <taxon>Glires</taxon>
        <taxon>Rodentia</taxon>
        <taxon>Sciuromorpha</taxon>
        <taxon>Sciuridae</taxon>
        <taxon>Sciurinae</taxon>
        <taxon>Sciurini</taxon>
        <taxon>Sciurus</taxon>
    </lineage>
</organism>
<feature type="region of interest" description="Disordered" evidence="1">
    <location>
        <begin position="43"/>
        <end position="68"/>
    </location>
</feature>
<evidence type="ECO:0000313" key="2">
    <source>
        <dbReference type="EMBL" id="MBZ3884145.1"/>
    </source>
</evidence>
<protein>
    <submittedName>
        <fullName evidence="2">SERTA domain-containing protein 3</fullName>
    </submittedName>
</protein>
<keyword evidence="3" id="KW-1185">Reference proteome</keyword>
<evidence type="ECO:0000256" key="1">
    <source>
        <dbReference type="SAM" id="MobiDB-lite"/>
    </source>
</evidence>
<dbReference type="EMBL" id="JAATJV010391683">
    <property type="protein sequence ID" value="MBZ3884145.1"/>
    <property type="molecule type" value="Genomic_DNA"/>
</dbReference>
<gene>
    <name evidence="2" type="ORF">SUZIE_176490</name>
</gene>
<dbReference type="Proteomes" id="UP001166674">
    <property type="component" value="Unassembled WGS sequence"/>
</dbReference>
<dbReference type="InterPro" id="IPR039585">
    <property type="entry name" value="SERTAD3"/>
</dbReference>
<dbReference type="PANTHER" id="PTHR15530:SF0">
    <property type="entry name" value="SERTA DOMAIN-CONTAINING PROTEIN 3"/>
    <property type="match status" value="1"/>
</dbReference>
<dbReference type="GO" id="GO:0005634">
    <property type="term" value="C:nucleus"/>
    <property type="evidence" value="ECO:0007669"/>
    <property type="project" value="TreeGrafter"/>
</dbReference>
<reference evidence="2" key="1">
    <citation type="submission" date="2020-03" db="EMBL/GenBank/DDBJ databases">
        <title>Studies in the Genomics of Life Span.</title>
        <authorList>
            <person name="Glass D."/>
        </authorList>
    </citation>
    <scope>NUCLEOTIDE SEQUENCE</scope>
    <source>
        <strain evidence="2">SUZIE</strain>
        <tissue evidence="2">Muscle</tissue>
    </source>
</reference>
<evidence type="ECO:0000313" key="3">
    <source>
        <dbReference type="Proteomes" id="UP001166674"/>
    </source>
</evidence>
<accession>A0AA41T511</accession>
<dbReference type="AlphaFoldDB" id="A0AA41T511"/>
<dbReference type="GO" id="GO:0045893">
    <property type="term" value="P:positive regulation of DNA-templated transcription"/>
    <property type="evidence" value="ECO:0007669"/>
    <property type="project" value="TreeGrafter"/>
</dbReference>